<accession>A0AAN8EWM8</accession>
<dbReference type="PANTHER" id="PTHR43040:SF1">
    <property type="entry name" value="RIBONUCLEASE D"/>
    <property type="match status" value="1"/>
</dbReference>
<gene>
    <name evidence="3" type="ORF">OHC33_000984</name>
</gene>
<dbReference type="GO" id="GO:0003676">
    <property type="term" value="F:nucleic acid binding"/>
    <property type="evidence" value="ECO:0007669"/>
    <property type="project" value="InterPro"/>
</dbReference>
<evidence type="ECO:0000313" key="3">
    <source>
        <dbReference type="EMBL" id="KAK5957795.1"/>
    </source>
</evidence>
<dbReference type="Gene3D" id="3.30.420.10">
    <property type="entry name" value="Ribonuclease H-like superfamily/Ribonuclease H"/>
    <property type="match status" value="1"/>
</dbReference>
<comment type="caution">
    <text evidence="3">The sequence shown here is derived from an EMBL/GenBank/DDBJ whole genome shotgun (WGS) entry which is preliminary data.</text>
</comment>
<dbReference type="Proteomes" id="UP001316803">
    <property type="component" value="Unassembled WGS sequence"/>
</dbReference>
<evidence type="ECO:0000313" key="4">
    <source>
        <dbReference type="Proteomes" id="UP001316803"/>
    </source>
</evidence>
<reference evidence="3 4" key="1">
    <citation type="submission" date="2022-12" db="EMBL/GenBank/DDBJ databases">
        <title>Genomic features and morphological characterization of a novel Knufia sp. strain isolated from spacecraft assembly facility.</title>
        <authorList>
            <person name="Teixeira M."/>
            <person name="Chander A.M."/>
            <person name="Stajich J.E."/>
            <person name="Venkateswaran K."/>
        </authorList>
    </citation>
    <scope>NUCLEOTIDE SEQUENCE [LARGE SCALE GENOMIC DNA]</scope>
    <source>
        <strain evidence="3 4">FJI-L2-BK-P2</strain>
    </source>
</reference>
<dbReference type="AlphaFoldDB" id="A0AAN8EWM8"/>
<organism evidence="3 4">
    <name type="scientific">Knufia fluminis</name>
    <dbReference type="NCBI Taxonomy" id="191047"/>
    <lineage>
        <taxon>Eukaryota</taxon>
        <taxon>Fungi</taxon>
        <taxon>Dikarya</taxon>
        <taxon>Ascomycota</taxon>
        <taxon>Pezizomycotina</taxon>
        <taxon>Eurotiomycetes</taxon>
        <taxon>Chaetothyriomycetidae</taxon>
        <taxon>Chaetothyriales</taxon>
        <taxon>Trichomeriaceae</taxon>
        <taxon>Knufia</taxon>
    </lineage>
</organism>
<feature type="compositionally biased region" description="Polar residues" evidence="1">
    <location>
        <begin position="1"/>
        <end position="18"/>
    </location>
</feature>
<proteinExistence type="predicted"/>
<protein>
    <recommendedName>
        <fullName evidence="2">3'-5' exonuclease domain-containing protein</fullName>
    </recommendedName>
</protein>
<dbReference type="GO" id="GO:0006139">
    <property type="term" value="P:nucleobase-containing compound metabolic process"/>
    <property type="evidence" value="ECO:0007669"/>
    <property type="project" value="InterPro"/>
</dbReference>
<dbReference type="GO" id="GO:0008408">
    <property type="term" value="F:3'-5' exonuclease activity"/>
    <property type="evidence" value="ECO:0007669"/>
    <property type="project" value="InterPro"/>
</dbReference>
<keyword evidence="4" id="KW-1185">Reference proteome</keyword>
<dbReference type="EMBL" id="JAKLMC020000002">
    <property type="protein sequence ID" value="KAK5957795.1"/>
    <property type="molecule type" value="Genomic_DNA"/>
</dbReference>
<dbReference type="Pfam" id="PF01612">
    <property type="entry name" value="DNA_pol_A_exo1"/>
    <property type="match status" value="1"/>
</dbReference>
<dbReference type="InterPro" id="IPR002562">
    <property type="entry name" value="3'-5'_exonuclease_dom"/>
</dbReference>
<dbReference type="InterPro" id="IPR036397">
    <property type="entry name" value="RNaseH_sf"/>
</dbReference>
<dbReference type="SMART" id="SM00474">
    <property type="entry name" value="35EXOc"/>
    <property type="match status" value="1"/>
</dbReference>
<dbReference type="InterPro" id="IPR012337">
    <property type="entry name" value="RNaseH-like_sf"/>
</dbReference>
<name>A0AAN8EWM8_9EURO</name>
<sequence>MNDQAASNSTTPALTQTNEHAHETSSQESETMVDTPWSEQDAGSGAISAPANDNWDEFQMSCGTCWQLPCSCPTSLCLNTVSSVRTASLNLATESLNDVLRQSKQSPSVQVLEPILWLFLTIQREYKIYGYRKAVAAETDKPDGYVYVTKTEHVANMVTQLADLPTNTPNIGFDMEANNLGHNSELSLLQIRDYHNGISYLVDLLLLQKAAWTTTSADGRTTLKGIFEDSTRIKLIFDCRQDSACLYAKAGVKVRGALDCQYLHMLTMDRFPKSRLSLAAAVHELAGLNKEEWMDWITIKRSQREHGVWEKRPIPAECKAYAVGDVETLQNIYNGAEEMLEPEAIDHAAQWTAFEVQRTWCKAKEYTTIRHETWPRFALCWTCKLLKDGVEPNSAPAERSNAY</sequence>
<evidence type="ECO:0000256" key="1">
    <source>
        <dbReference type="SAM" id="MobiDB-lite"/>
    </source>
</evidence>
<dbReference type="SUPFAM" id="SSF53098">
    <property type="entry name" value="Ribonuclease H-like"/>
    <property type="match status" value="1"/>
</dbReference>
<evidence type="ECO:0000259" key="2">
    <source>
        <dbReference type="SMART" id="SM00474"/>
    </source>
</evidence>
<feature type="domain" description="3'-5' exonuclease" evidence="2">
    <location>
        <begin position="145"/>
        <end position="341"/>
    </location>
</feature>
<dbReference type="PANTHER" id="PTHR43040">
    <property type="entry name" value="RIBONUCLEASE D"/>
    <property type="match status" value="1"/>
</dbReference>
<feature type="region of interest" description="Disordered" evidence="1">
    <location>
        <begin position="1"/>
        <end position="50"/>
    </location>
</feature>